<reference evidence="3 4" key="1">
    <citation type="submission" date="2016-10" db="EMBL/GenBank/DDBJ databases">
        <authorList>
            <person name="de Groot N.N."/>
        </authorList>
    </citation>
    <scope>NUCLEOTIDE SEQUENCE [LARGE SCALE GENOMIC DNA]</scope>
    <source>
        <strain evidence="3 4">DSM 27842</strain>
    </source>
</reference>
<evidence type="ECO:0008006" key="5">
    <source>
        <dbReference type="Google" id="ProtNLM"/>
    </source>
</evidence>
<dbReference type="Gene3D" id="2.40.50.90">
    <property type="match status" value="1"/>
</dbReference>
<feature type="transmembrane region" description="Helical" evidence="2">
    <location>
        <begin position="71"/>
        <end position="94"/>
    </location>
</feature>
<dbReference type="AlphaFoldDB" id="A0A1H8UHB2"/>
<protein>
    <recommendedName>
        <fullName evidence="5">TNase-like domain-containing protein</fullName>
    </recommendedName>
</protein>
<keyword evidence="2" id="KW-0472">Membrane</keyword>
<name>A0A1H8UHB2_9RHOB</name>
<dbReference type="InterPro" id="IPR035437">
    <property type="entry name" value="SNase_OB-fold_sf"/>
</dbReference>
<dbReference type="STRING" id="569882.SAMN04490248_12013"/>
<feature type="region of interest" description="Disordered" evidence="1">
    <location>
        <begin position="114"/>
        <end position="133"/>
    </location>
</feature>
<keyword evidence="4" id="KW-1185">Reference proteome</keyword>
<evidence type="ECO:0000256" key="2">
    <source>
        <dbReference type="SAM" id="Phobius"/>
    </source>
</evidence>
<keyword evidence="2" id="KW-0812">Transmembrane</keyword>
<evidence type="ECO:0000313" key="4">
    <source>
        <dbReference type="Proteomes" id="UP000198893"/>
    </source>
</evidence>
<sequence>MRVRLIRGVPLESISKRSVAKCIQSFRMKVEPCPKSCHDPVHDCSMMRRAPRPTPTQRQWRKMKRKRQRRVAAPTIGLFLISVSFVLAVAFQVVPGGFGQAVPTETALRPTALRGGNAWGGTTSDPMTTSGSFVGRVTHVRDGDTIEVSGRPIRFAKLDCAEIGTPAGRQADRHMRALVSGKTLSCSLTGRKSYDRWIGSCRLPDGRDLASVMVTNGSCTWWRG</sequence>
<feature type="compositionally biased region" description="Polar residues" evidence="1">
    <location>
        <begin position="120"/>
        <end position="132"/>
    </location>
</feature>
<keyword evidence="2" id="KW-1133">Transmembrane helix</keyword>
<organism evidence="3 4">
    <name type="scientific">Salinihabitans flavidus</name>
    <dbReference type="NCBI Taxonomy" id="569882"/>
    <lineage>
        <taxon>Bacteria</taxon>
        <taxon>Pseudomonadati</taxon>
        <taxon>Pseudomonadota</taxon>
        <taxon>Alphaproteobacteria</taxon>
        <taxon>Rhodobacterales</taxon>
        <taxon>Roseobacteraceae</taxon>
        <taxon>Salinihabitans</taxon>
    </lineage>
</organism>
<gene>
    <name evidence="3" type="ORF">SAMN04490248_12013</name>
</gene>
<evidence type="ECO:0000256" key="1">
    <source>
        <dbReference type="SAM" id="MobiDB-lite"/>
    </source>
</evidence>
<dbReference type="Proteomes" id="UP000198893">
    <property type="component" value="Unassembled WGS sequence"/>
</dbReference>
<proteinExistence type="predicted"/>
<accession>A0A1H8UHB2</accession>
<evidence type="ECO:0000313" key="3">
    <source>
        <dbReference type="EMBL" id="SEP02496.1"/>
    </source>
</evidence>
<dbReference type="SUPFAM" id="SSF50199">
    <property type="entry name" value="Staphylococcal nuclease"/>
    <property type="match status" value="1"/>
</dbReference>
<dbReference type="EMBL" id="FODS01000020">
    <property type="protein sequence ID" value="SEP02496.1"/>
    <property type="molecule type" value="Genomic_DNA"/>
</dbReference>